<dbReference type="Gene3D" id="1.20.120.520">
    <property type="entry name" value="nmb1532 protein domain like"/>
    <property type="match status" value="1"/>
</dbReference>
<protein>
    <submittedName>
        <fullName evidence="2">Hemerythrin</fullName>
    </submittedName>
</protein>
<dbReference type="AlphaFoldDB" id="A0A2G8TFJ2"/>
<dbReference type="GO" id="GO:0005886">
    <property type="term" value="C:plasma membrane"/>
    <property type="evidence" value="ECO:0007669"/>
    <property type="project" value="TreeGrafter"/>
</dbReference>
<dbReference type="CDD" id="cd12108">
    <property type="entry name" value="Hr-like"/>
    <property type="match status" value="1"/>
</dbReference>
<evidence type="ECO:0000313" key="2">
    <source>
        <dbReference type="EMBL" id="PIL44806.1"/>
    </source>
</evidence>
<name>A0A2G8TFJ2_9BURK</name>
<reference evidence="2 3" key="1">
    <citation type="submission" date="2017-10" db="EMBL/GenBank/DDBJ databases">
        <title>Massilia psychrophilum sp. nov., a novel purple-pigmented bacterium isolated from Tianshan glacier, Xinjiang Municipality, China.</title>
        <authorList>
            <person name="Wang H."/>
        </authorList>
    </citation>
    <scope>NUCLEOTIDE SEQUENCE [LARGE SCALE GENOMIC DNA]</scope>
    <source>
        <strain evidence="2 3">JCM 30074</strain>
    </source>
</reference>
<dbReference type="Pfam" id="PF01814">
    <property type="entry name" value="Hemerythrin"/>
    <property type="match status" value="1"/>
</dbReference>
<gene>
    <name evidence="2" type="ORF">CR105_12950</name>
</gene>
<dbReference type="RefSeq" id="WP_099788865.1">
    <property type="nucleotide sequence ID" value="NZ_JBHLYV010000004.1"/>
</dbReference>
<organism evidence="2 3">
    <name type="scientific">Massilia eurypsychrophila</name>
    <dbReference type="NCBI Taxonomy" id="1485217"/>
    <lineage>
        <taxon>Bacteria</taxon>
        <taxon>Pseudomonadati</taxon>
        <taxon>Pseudomonadota</taxon>
        <taxon>Betaproteobacteria</taxon>
        <taxon>Burkholderiales</taxon>
        <taxon>Oxalobacteraceae</taxon>
        <taxon>Telluria group</taxon>
        <taxon>Massilia</taxon>
    </lineage>
</organism>
<accession>A0A2G8TFJ2</accession>
<dbReference type="EMBL" id="PDOC01000006">
    <property type="protein sequence ID" value="PIL44806.1"/>
    <property type="molecule type" value="Genomic_DNA"/>
</dbReference>
<feature type="domain" description="Hemerythrin-like" evidence="1">
    <location>
        <begin position="9"/>
        <end position="144"/>
    </location>
</feature>
<evidence type="ECO:0000313" key="3">
    <source>
        <dbReference type="Proteomes" id="UP000230390"/>
    </source>
</evidence>
<dbReference type="InterPro" id="IPR012312">
    <property type="entry name" value="Hemerythrin-like"/>
</dbReference>
<proteinExistence type="predicted"/>
<dbReference type="PANTHER" id="PTHR39966">
    <property type="entry name" value="BLL2471 PROTEIN-RELATED"/>
    <property type="match status" value="1"/>
</dbReference>
<dbReference type="PANTHER" id="PTHR39966:SF1">
    <property type="entry name" value="HEMERYTHRIN-LIKE DOMAIN-CONTAINING PROTEIN"/>
    <property type="match status" value="1"/>
</dbReference>
<sequence>MRPLAIHAGTRVIHEEHDRLWAVLQAMRHFVRATADGAKAPACKVFRAMLLYIVDYPEKLHHPKEEQLFTLLQQRTGIVDEEIAQLSAQHVAGEAMVRELEHQLTRYELDREAGFAPFARAVEEYCAFSQAHMRLEEDVVLPAADRFLTAQDWIDVGGWFAANWDPLAGTAYKDGFDRLFSLIANITPAPIGLGSPA</sequence>
<dbReference type="Proteomes" id="UP000230390">
    <property type="component" value="Unassembled WGS sequence"/>
</dbReference>
<evidence type="ECO:0000259" key="1">
    <source>
        <dbReference type="Pfam" id="PF01814"/>
    </source>
</evidence>
<keyword evidence="3" id="KW-1185">Reference proteome</keyword>
<dbReference type="OrthoDB" id="8560984at2"/>
<comment type="caution">
    <text evidence="2">The sequence shown here is derived from an EMBL/GenBank/DDBJ whole genome shotgun (WGS) entry which is preliminary data.</text>
</comment>